<feature type="region of interest" description="Disordered" evidence="1">
    <location>
        <begin position="121"/>
        <end position="163"/>
    </location>
</feature>
<dbReference type="SUPFAM" id="SSF50729">
    <property type="entry name" value="PH domain-like"/>
    <property type="match status" value="1"/>
</dbReference>
<sequence length="337" mass="36019">MAEQMIEFYDAPADLQEGDFDQEDLYAEFPDDTVTPTRTPEPPSAAPPRAQGMEDPPIPLSATVPLFRHPPSASLLSPPPPPFAPPFALSWSHRLSDDNPEYVPSASSVSGRVAAAQNKFVSSAPAKKAQPKKTAAPARQPTQRVRPAQSAQTAPEKENPGRAFGNYLGTVPVRNSKGDAVVLRAFDANQTKRAKLAKTGHPAAKGQPALVQITTKVFQIALKGANQALKRCPVQEVRFVSVLNGAEGRDVVAIITPAPKSDWFECHFVDVPGGHGLQLFSAMQTNFERFRKQGTASTPSPTPAAARDSPSTRTAPPAWLRDAKSTGSSNTTVSTSQ</sequence>
<feature type="region of interest" description="Disordered" evidence="1">
    <location>
        <begin position="292"/>
        <end position="337"/>
    </location>
</feature>
<organism evidence="2 3">
    <name type="scientific">Monosiga brevicollis</name>
    <name type="common">Choanoflagellate</name>
    <dbReference type="NCBI Taxonomy" id="81824"/>
    <lineage>
        <taxon>Eukaryota</taxon>
        <taxon>Choanoflagellata</taxon>
        <taxon>Craspedida</taxon>
        <taxon>Salpingoecidae</taxon>
        <taxon>Monosiga</taxon>
    </lineage>
</organism>
<evidence type="ECO:0000313" key="2">
    <source>
        <dbReference type="EMBL" id="EDQ89334.1"/>
    </source>
</evidence>
<feature type="compositionally biased region" description="Low complexity" evidence="1">
    <location>
        <begin position="124"/>
        <end position="142"/>
    </location>
</feature>
<evidence type="ECO:0008006" key="4">
    <source>
        <dbReference type="Google" id="ProtNLM"/>
    </source>
</evidence>
<feature type="region of interest" description="Disordered" evidence="1">
    <location>
        <begin position="27"/>
        <end position="106"/>
    </location>
</feature>
<evidence type="ECO:0000256" key="1">
    <source>
        <dbReference type="SAM" id="MobiDB-lite"/>
    </source>
</evidence>
<keyword evidence="3" id="KW-1185">Reference proteome</keyword>
<dbReference type="Proteomes" id="UP000001357">
    <property type="component" value="Unassembled WGS sequence"/>
</dbReference>
<dbReference type="AlphaFoldDB" id="A9UZA6"/>
<dbReference type="EMBL" id="CH991551">
    <property type="protein sequence ID" value="EDQ89334.1"/>
    <property type="molecule type" value="Genomic_DNA"/>
</dbReference>
<dbReference type="KEGG" id="mbr:MONBRDRAFT_8183"/>
<dbReference type="InParanoid" id="A9UZA6"/>
<evidence type="ECO:0000313" key="3">
    <source>
        <dbReference type="Proteomes" id="UP000001357"/>
    </source>
</evidence>
<protein>
    <recommendedName>
        <fullName evidence="4">PID domain-containing protein</fullName>
    </recommendedName>
</protein>
<feature type="compositionally biased region" description="Low complexity" evidence="1">
    <location>
        <begin position="325"/>
        <end position="337"/>
    </location>
</feature>
<dbReference type="RefSeq" id="XP_001745910.1">
    <property type="nucleotide sequence ID" value="XM_001745858.1"/>
</dbReference>
<reference evidence="2 3" key="1">
    <citation type="journal article" date="2008" name="Nature">
        <title>The genome of the choanoflagellate Monosiga brevicollis and the origin of metazoans.</title>
        <authorList>
            <consortium name="JGI Sequencing"/>
            <person name="King N."/>
            <person name="Westbrook M.J."/>
            <person name="Young S.L."/>
            <person name="Kuo A."/>
            <person name="Abedin M."/>
            <person name="Chapman J."/>
            <person name="Fairclough S."/>
            <person name="Hellsten U."/>
            <person name="Isogai Y."/>
            <person name="Letunic I."/>
            <person name="Marr M."/>
            <person name="Pincus D."/>
            <person name="Putnam N."/>
            <person name="Rokas A."/>
            <person name="Wright K.J."/>
            <person name="Zuzow R."/>
            <person name="Dirks W."/>
            <person name="Good M."/>
            <person name="Goodstein D."/>
            <person name="Lemons D."/>
            <person name="Li W."/>
            <person name="Lyons J.B."/>
            <person name="Morris A."/>
            <person name="Nichols S."/>
            <person name="Richter D.J."/>
            <person name="Salamov A."/>
            <person name="Bork P."/>
            <person name="Lim W.A."/>
            <person name="Manning G."/>
            <person name="Miller W.T."/>
            <person name="McGinnis W."/>
            <person name="Shapiro H."/>
            <person name="Tjian R."/>
            <person name="Grigoriev I.V."/>
            <person name="Rokhsar D."/>
        </authorList>
    </citation>
    <scope>NUCLEOTIDE SEQUENCE [LARGE SCALE GENOMIC DNA]</scope>
    <source>
        <strain evidence="3">MX1 / ATCC 50154</strain>
    </source>
</reference>
<dbReference type="GeneID" id="5891055"/>
<gene>
    <name evidence="2" type="ORF">MONBRDRAFT_8183</name>
</gene>
<proteinExistence type="predicted"/>
<dbReference type="InterPro" id="IPR011993">
    <property type="entry name" value="PH-like_dom_sf"/>
</dbReference>
<accession>A9UZA6</accession>
<dbReference type="Gene3D" id="2.30.29.30">
    <property type="entry name" value="Pleckstrin-homology domain (PH domain)/Phosphotyrosine-binding domain (PTB)"/>
    <property type="match status" value="1"/>
</dbReference>
<feature type="compositionally biased region" description="Low complexity" evidence="1">
    <location>
        <begin position="295"/>
        <end position="312"/>
    </location>
</feature>
<name>A9UZA6_MONBE</name>